<dbReference type="SUPFAM" id="SSF56349">
    <property type="entry name" value="DNA breaking-rejoining enzymes"/>
    <property type="match status" value="1"/>
</dbReference>
<accession>A0ABP3QWE8</accession>
<keyword evidence="2 4" id="KW-0238">DNA-binding</keyword>
<evidence type="ECO:0000256" key="4">
    <source>
        <dbReference type="PROSITE-ProRule" id="PRU01248"/>
    </source>
</evidence>
<feature type="domain" description="Tyr recombinase" evidence="5">
    <location>
        <begin position="252"/>
        <end position="440"/>
    </location>
</feature>
<organism evidence="7 8">
    <name type="scientific">Paenochrobactrum glaciei</name>
    <dbReference type="NCBI Taxonomy" id="486407"/>
    <lineage>
        <taxon>Bacteria</taxon>
        <taxon>Pseudomonadati</taxon>
        <taxon>Pseudomonadota</taxon>
        <taxon>Alphaproteobacteria</taxon>
        <taxon>Hyphomicrobiales</taxon>
        <taxon>Brucellaceae</taxon>
        <taxon>Paenochrobactrum</taxon>
    </lineage>
</organism>
<evidence type="ECO:0000259" key="5">
    <source>
        <dbReference type="PROSITE" id="PS51898"/>
    </source>
</evidence>
<feature type="domain" description="Core-binding (CB)" evidence="6">
    <location>
        <begin position="138"/>
        <end position="231"/>
    </location>
</feature>
<evidence type="ECO:0000259" key="6">
    <source>
        <dbReference type="PROSITE" id="PS51900"/>
    </source>
</evidence>
<dbReference type="Gene3D" id="1.10.443.10">
    <property type="entry name" value="Intergrase catalytic core"/>
    <property type="match status" value="1"/>
</dbReference>
<protein>
    <recommendedName>
        <fullName evidence="9">Integrase</fullName>
    </recommendedName>
</protein>
<gene>
    <name evidence="7" type="ORF">GCM10008943_12330</name>
</gene>
<evidence type="ECO:0008006" key="9">
    <source>
        <dbReference type="Google" id="ProtNLM"/>
    </source>
</evidence>
<evidence type="ECO:0000256" key="1">
    <source>
        <dbReference type="ARBA" id="ARBA00022908"/>
    </source>
</evidence>
<dbReference type="InterPro" id="IPR044068">
    <property type="entry name" value="CB"/>
</dbReference>
<comment type="caution">
    <text evidence="7">The sequence shown here is derived from an EMBL/GenBank/DDBJ whole genome shotgun (WGS) entry which is preliminary data.</text>
</comment>
<dbReference type="RefSeq" id="WP_343803221.1">
    <property type="nucleotide sequence ID" value="NZ_BAAADE010000002.1"/>
</dbReference>
<reference evidence="8" key="1">
    <citation type="journal article" date="2019" name="Int. J. Syst. Evol. Microbiol.">
        <title>The Global Catalogue of Microorganisms (GCM) 10K type strain sequencing project: providing services to taxonomists for standard genome sequencing and annotation.</title>
        <authorList>
            <consortium name="The Broad Institute Genomics Platform"/>
            <consortium name="The Broad Institute Genome Sequencing Center for Infectious Disease"/>
            <person name="Wu L."/>
            <person name="Ma J."/>
        </authorList>
    </citation>
    <scope>NUCLEOTIDE SEQUENCE [LARGE SCALE GENOMIC DNA]</scope>
    <source>
        <strain evidence="8">JCM 15115</strain>
    </source>
</reference>
<sequence length="440" mass="51175">MKQVIKKSKGLYTRGNTYYVRKTIPAHLRKIAGQREFIVSLKTQQYEIAIQRYAETIKSIDHTMQNLINGSYTKDDANFEHYQKIAASKGRHLECISQIIHDPHRIASIANKFKEFESNEQLSKHVVQSYVKFKDTRKKISQLVDIYLEANKLKLAAYNTREHDRKINPFKNASKQLSTFLKKDKFVNDITKQDARSFYNELKDRIFNKKITANTANKYLTHLRVLVDTYNNEQSRDHGNPFLDLRFTDEKTQQSPLTIDFIKARWIGNPVFDKLSRELKHLVLAMIDTGCGFKELCGIDPLKDIHLDAPIPYISIRPNQHRMLKNKSRKRDIPLVNFALEAFKQFPNGFTHYNTDNGPTNASAAVNKFLKKNNLFENAEQSANSIRHCFKDRLRHHYIPAEIQDELMGHTTKGMGSHYGNGHTLEQKYNALQQITEDFK</sequence>
<evidence type="ECO:0000256" key="2">
    <source>
        <dbReference type="ARBA" id="ARBA00023125"/>
    </source>
</evidence>
<evidence type="ECO:0000313" key="8">
    <source>
        <dbReference type="Proteomes" id="UP001424441"/>
    </source>
</evidence>
<dbReference type="InterPro" id="IPR002104">
    <property type="entry name" value="Integrase_catalytic"/>
</dbReference>
<dbReference type="InterPro" id="IPR011010">
    <property type="entry name" value="DNA_brk_join_enz"/>
</dbReference>
<proteinExistence type="predicted"/>
<keyword evidence="1" id="KW-0229">DNA integration</keyword>
<evidence type="ECO:0000313" key="7">
    <source>
        <dbReference type="EMBL" id="GAA0598647.1"/>
    </source>
</evidence>
<dbReference type="PROSITE" id="PS51898">
    <property type="entry name" value="TYR_RECOMBINASE"/>
    <property type="match status" value="1"/>
</dbReference>
<keyword evidence="8" id="KW-1185">Reference proteome</keyword>
<dbReference type="EMBL" id="BAAADE010000002">
    <property type="protein sequence ID" value="GAA0598647.1"/>
    <property type="molecule type" value="Genomic_DNA"/>
</dbReference>
<dbReference type="InterPro" id="IPR046668">
    <property type="entry name" value="DUF6538"/>
</dbReference>
<dbReference type="Proteomes" id="UP001424441">
    <property type="component" value="Unassembled WGS sequence"/>
</dbReference>
<name>A0ABP3QWE8_9HYPH</name>
<dbReference type="InterPro" id="IPR013762">
    <property type="entry name" value="Integrase-like_cat_sf"/>
</dbReference>
<dbReference type="PROSITE" id="PS51900">
    <property type="entry name" value="CB"/>
    <property type="match status" value="1"/>
</dbReference>
<keyword evidence="3" id="KW-0233">DNA recombination</keyword>
<evidence type="ECO:0000256" key="3">
    <source>
        <dbReference type="ARBA" id="ARBA00023172"/>
    </source>
</evidence>
<dbReference type="Pfam" id="PF20172">
    <property type="entry name" value="DUF6538"/>
    <property type="match status" value="1"/>
</dbReference>